<proteinExistence type="inferred from homology"/>
<keyword evidence="2" id="KW-0997">Cell inner membrane</keyword>
<reference evidence="12" key="1">
    <citation type="submission" date="2017-12" db="EMBL/GenBank/DDBJ databases">
        <title>FDA dAtabase for Regulatory Grade micrObial Sequences (FDA-ARGOS): Supporting development and validation of Infectious Disease Dx tests.</title>
        <authorList>
            <person name="Hoffmann M."/>
            <person name="Allard M."/>
            <person name="Evans P."/>
            <person name="Brown E."/>
            <person name="Tallon L.J."/>
            <person name="Sadzewicz L."/>
            <person name="Sengamalay N."/>
            <person name="Ott S."/>
            <person name="Godinez A."/>
            <person name="Nagaraj S."/>
            <person name="Vavikolanu K."/>
            <person name="Aluvathingal J."/>
            <person name="Nadendla S."/>
            <person name="Hobson J."/>
            <person name="Sichtig H."/>
        </authorList>
    </citation>
    <scope>NUCLEOTIDE SEQUENCE [LARGE SCALE GENOMIC DNA]</scope>
    <source>
        <strain evidence="12">FDAARGOS_118</strain>
    </source>
</reference>
<evidence type="ECO:0000313" key="12">
    <source>
        <dbReference type="EMBL" id="PNM77182.1"/>
    </source>
</evidence>
<dbReference type="PANTHER" id="PTHR32089:SF120">
    <property type="entry name" value="METHYL-ACCEPTING CHEMOTAXIS PROTEIN TLPQ"/>
    <property type="match status" value="1"/>
</dbReference>
<dbReference type="PROSITE" id="PS50192">
    <property type="entry name" value="T_SNARE"/>
    <property type="match status" value="1"/>
</dbReference>
<feature type="transmembrane region" description="Helical" evidence="7">
    <location>
        <begin position="30"/>
        <end position="48"/>
    </location>
</feature>
<evidence type="ECO:0000256" key="3">
    <source>
        <dbReference type="ARBA" id="ARBA00023224"/>
    </source>
</evidence>
<dbReference type="InterPro" id="IPR004090">
    <property type="entry name" value="Chemotax_Me-accpt_rcpt"/>
</dbReference>
<keyword evidence="6" id="KW-0175">Coiled coil</keyword>
<evidence type="ECO:0000259" key="8">
    <source>
        <dbReference type="PROSITE" id="PS50111"/>
    </source>
</evidence>
<dbReference type="SMART" id="SM00283">
    <property type="entry name" value="MA"/>
    <property type="match status" value="1"/>
</dbReference>
<accession>A0ABX4X1D7</accession>
<protein>
    <submittedName>
        <fullName evidence="12">Methyl-accepting chemotaxis protein</fullName>
    </submittedName>
</protein>
<evidence type="ECO:0000256" key="5">
    <source>
        <dbReference type="PROSITE-ProRule" id="PRU00284"/>
    </source>
</evidence>
<evidence type="ECO:0000259" key="9">
    <source>
        <dbReference type="PROSITE" id="PS50192"/>
    </source>
</evidence>
<dbReference type="PROSITE" id="PS51753">
    <property type="entry name" value="HBM"/>
    <property type="match status" value="1"/>
</dbReference>
<evidence type="ECO:0000256" key="4">
    <source>
        <dbReference type="ARBA" id="ARBA00029447"/>
    </source>
</evidence>
<dbReference type="InterPro" id="IPR004089">
    <property type="entry name" value="MCPsignal_dom"/>
</dbReference>
<dbReference type="SMART" id="SM00304">
    <property type="entry name" value="HAMP"/>
    <property type="match status" value="1"/>
</dbReference>
<evidence type="ECO:0000256" key="7">
    <source>
        <dbReference type="SAM" id="Phobius"/>
    </source>
</evidence>
<evidence type="ECO:0000313" key="13">
    <source>
        <dbReference type="Proteomes" id="UP000054370"/>
    </source>
</evidence>
<dbReference type="PROSITE" id="PS50885">
    <property type="entry name" value="HAMP"/>
    <property type="match status" value="1"/>
</dbReference>
<dbReference type="PANTHER" id="PTHR32089">
    <property type="entry name" value="METHYL-ACCEPTING CHEMOTAXIS PROTEIN MCPB"/>
    <property type="match status" value="1"/>
</dbReference>
<dbReference type="PRINTS" id="PR00260">
    <property type="entry name" value="CHEMTRNSDUCR"/>
</dbReference>
<dbReference type="Gene3D" id="1.10.287.950">
    <property type="entry name" value="Methyl-accepting chemotaxis protein"/>
    <property type="match status" value="1"/>
</dbReference>
<keyword evidence="7" id="KW-0812">Transmembrane</keyword>
<dbReference type="CDD" id="cd06225">
    <property type="entry name" value="HAMP"/>
    <property type="match status" value="1"/>
</dbReference>
<dbReference type="CDD" id="cd11386">
    <property type="entry name" value="MCP_signal"/>
    <property type="match status" value="1"/>
</dbReference>
<evidence type="ECO:0000256" key="2">
    <source>
        <dbReference type="ARBA" id="ARBA00022519"/>
    </source>
</evidence>
<dbReference type="Pfam" id="PF00672">
    <property type="entry name" value="HAMP"/>
    <property type="match status" value="1"/>
</dbReference>
<name>A0ABX4X1D7_VIBVL</name>
<dbReference type="Proteomes" id="UP000054370">
    <property type="component" value="Unassembled WGS sequence"/>
</dbReference>
<keyword evidence="7" id="KW-0472">Membrane</keyword>
<comment type="similarity">
    <text evidence="4">Belongs to the methyl-accepting chemotaxis (MCP) protein family.</text>
</comment>
<evidence type="ECO:0000259" key="11">
    <source>
        <dbReference type="PROSITE" id="PS51753"/>
    </source>
</evidence>
<keyword evidence="7" id="KW-1133">Transmembrane helix</keyword>
<organism evidence="12 13">
    <name type="scientific">Vibrio vulnificus</name>
    <dbReference type="NCBI Taxonomy" id="672"/>
    <lineage>
        <taxon>Bacteria</taxon>
        <taxon>Pseudomonadati</taxon>
        <taxon>Pseudomonadota</taxon>
        <taxon>Gammaproteobacteria</taxon>
        <taxon>Vibrionales</taxon>
        <taxon>Vibrionaceae</taxon>
        <taxon>Vibrio</taxon>
    </lineage>
</organism>
<dbReference type="SUPFAM" id="SSF58104">
    <property type="entry name" value="Methyl-accepting chemotaxis protein (MCP) signaling domain"/>
    <property type="match status" value="1"/>
</dbReference>
<keyword evidence="13" id="KW-1185">Reference proteome</keyword>
<dbReference type="SMART" id="SM01358">
    <property type="entry name" value="HBM"/>
    <property type="match status" value="1"/>
</dbReference>
<evidence type="ECO:0000256" key="6">
    <source>
        <dbReference type="SAM" id="Coils"/>
    </source>
</evidence>
<keyword evidence="3 5" id="KW-0807">Transducer</keyword>
<sequence length="667" mass="73840">MKRFWWSIVLIGLFAKDALSMTLTIANKIRLGFAICLLFFIVASYVSYQGMVNAASNFHHYGELAGETTLAGEIQANFLKVRLSADKYLANLENSHLSTYQQRVQKITKMIQDDIARTDDDKHRAYLDKALAEVKHFDHTFGQLKQNVEQVDKAIYQDMVRVEKQALHDLEAILDNAHRSLKPEVEYYAALLMENFLLANLAVLNYVHKENEESLQQVRVTLSETLPQLEEQFRTVIESEEQKALLQAFVQQRALFIKAFDHTVMLKNQQNGHRKKLAEYGELLSSDLEALKLLSIEEQTQLTAELQEKKKQTIEVILGLAVAAVVIGIACAYTVASSIGKGIRKVKRISTELSKGNLSIEVLVEGKDEIGELLANMRETILSLRDIVDKVNLSCYKVAQMSEELSAITNTTSHSSNALNSEMEQISASVQQLSTSTTEIAQSATDSASFAQRATHNVSQGLDEVHKTLDAIEKAEHEMAGSSKQIGDLYQESMDIGSILEVIHGVAEQTNLLALNAAIEAARAGEQGRGFAVVADEVRSLAKRTQEATAQIETMIGSLQHGAEEAKNSIDQSHYTVTGAAQQAQSTTSNLENIQTLIEELNDTNTQIAAAVEEQSMVTANVSESVTETYNITRDNNEAVKNIAESAQELAVVAQDLETQMKRFKTA</sequence>
<dbReference type="InterPro" id="IPR032255">
    <property type="entry name" value="HBM"/>
</dbReference>
<evidence type="ECO:0000256" key="1">
    <source>
        <dbReference type="ARBA" id="ARBA00004429"/>
    </source>
</evidence>
<dbReference type="PROSITE" id="PS50111">
    <property type="entry name" value="CHEMOTAXIS_TRANSDUC_2"/>
    <property type="match status" value="1"/>
</dbReference>
<feature type="domain" description="HAMP" evidence="10">
    <location>
        <begin position="337"/>
        <end position="389"/>
    </location>
</feature>
<keyword evidence="2" id="KW-1003">Cell membrane</keyword>
<dbReference type="InterPro" id="IPR003660">
    <property type="entry name" value="HAMP_dom"/>
</dbReference>
<gene>
    <name evidence="12" type="ORF">AL548_001015</name>
</gene>
<feature type="domain" description="Methyl-accepting transducer" evidence="8">
    <location>
        <begin position="394"/>
        <end position="630"/>
    </location>
</feature>
<dbReference type="InterPro" id="IPR000727">
    <property type="entry name" value="T_SNARE_dom"/>
</dbReference>
<feature type="coiled-coil region" evidence="6">
    <location>
        <begin position="584"/>
        <end position="614"/>
    </location>
</feature>
<comment type="subcellular location">
    <subcellularLocation>
        <location evidence="1">Cell inner membrane</location>
        <topology evidence="1">Multi-pass membrane protein</topology>
    </subcellularLocation>
</comment>
<feature type="transmembrane region" description="Helical" evidence="7">
    <location>
        <begin position="316"/>
        <end position="336"/>
    </location>
</feature>
<feature type="domain" description="T-SNARE coiled-coil homology" evidence="9">
    <location>
        <begin position="581"/>
        <end position="643"/>
    </location>
</feature>
<feature type="domain" description="HBM" evidence="11">
    <location>
        <begin position="63"/>
        <end position="303"/>
    </location>
</feature>
<comment type="caution">
    <text evidence="12">The sequence shown here is derived from an EMBL/GenBank/DDBJ whole genome shotgun (WGS) entry which is preliminary data.</text>
</comment>
<dbReference type="EMBL" id="LOSH02000001">
    <property type="protein sequence ID" value="PNM77182.1"/>
    <property type="molecule type" value="Genomic_DNA"/>
</dbReference>
<evidence type="ECO:0000259" key="10">
    <source>
        <dbReference type="PROSITE" id="PS50885"/>
    </source>
</evidence>
<dbReference type="Pfam" id="PF00015">
    <property type="entry name" value="MCPsignal"/>
    <property type="match status" value="1"/>
</dbReference>